<evidence type="ECO:0000313" key="1">
    <source>
        <dbReference type="EMBL" id="VDL75905.1"/>
    </source>
</evidence>
<sequence length="87" mass="9934">MAFGGLLDGFLAEKNFEGSSRGRRGLHTMNPRRSLTMRFQIGMENDKMAVKKISTVSAPMHKYSWPLARGCWVPIGHRRLILRPESF</sequence>
<accession>A0A0N4Y802</accession>
<protein>
    <submittedName>
        <fullName evidence="1 3">Uncharacterized protein</fullName>
    </submittedName>
</protein>
<evidence type="ECO:0000313" key="2">
    <source>
        <dbReference type="Proteomes" id="UP000271162"/>
    </source>
</evidence>
<dbReference type="WBParaSite" id="NBR_0001231501-mRNA-1">
    <property type="protein sequence ID" value="NBR_0001231501-mRNA-1"/>
    <property type="gene ID" value="NBR_0001231501"/>
</dbReference>
<name>A0A0N4Y802_NIPBR</name>
<gene>
    <name evidence="1" type="ORF">NBR_LOCUS12316</name>
</gene>
<dbReference type="Proteomes" id="UP000271162">
    <property type="component" value="Unassembled WGS sequence"/>
</dbReference>
<dbReference type="EMBL" id="UYSL01020720">
    <property type="protein sequence ID" value="VDL75905.1"/>
    <property type="molecule type" value="Genomic_DNA"/>
</dbReference>
<evidence type="ECO:0000313" key="3">
    <source>
        <dbReference type="WBParaSite" id="NBR_0001231501-mRNA-1"/>
    </source>
</evidence>
<reference evidence="3" key="1">
    <citation type="submission" date="2017-02" db="UniProtKB">
        <authorList>
            <consortium name="WormBaseParasite"/>
        </authorList>
    </citation>
    <scope>IDENTIFICATION</scope>
</reference>
<proteinExistence type="predicted"/>
<reference evidence="1 2" key="2">
    <citation type="submission" date="2018-11" db="EMBL/GenBank/DDBJ databases">
        <authorList>
            <consortium name="Pathogen Informatics"/>
        </authorList>
    </citation>
    <scope>NUCLEOTIDE SEQUENCE [LARGE SCALE GENOMIC DNA]</scope>
</reference>
<organism evidence="3">
    <name type="scientific">Nippostrongylus brasiliensis</name>
    <name type="common">Rat hookworm</name>
    <dbReference type="NCBI Taxonomy" id="27835"/>
    <lineage>
        <taxon>Eukaryota</taxon>
        <taxon>Metazoa</taxon>
        <taxon>Ecdysozoa</taxon>
        <taxon>Nematoda</taxon>
        <taxon>Chromadorea</taxon>
        <taxon>Rhabditida</taxon>
        <taxon>Rhabditina</taxon>
        <taxon>Rhabditomorpha</taxon>
        <taxon>Strongyloidea</taxon>
        <taxon>Heligmosomidae</taxon>
        <taxon>Nippostrongylus</taxon>
    </lineage>
</organism>
<keyword evidence="2" id="KW-1185">Reference proteome</keyword>
<dbReference type="AlphaFoldDB" id="A0A0N4Y802"/>